<feature type="transmembrane region" description="Helical" evidence="12">
    <location>
        <begin position="6"/>
        <end position="27"/>
    </location>
</feature>
<accession>A0ABT6EWI1</accession>
<evidence type="ECO:0000256" key="5">
    <source>
        <dbReference type="ARBA" id="ARBA00022781"/>
    </source>
</evidence>
<dbReference type="PANTHER" id="PTHR33445">
    <property type="entry name" value="ATP SYNTHASE SUBUNIT B', CHLOROPLASTIC"/>
    <property type="match status" value="1"/>
</dbReference>
<evidence type="ECO:0000313" key="15">
    <source>
        <dbReference type="EMBL" id="MDG2990134.1"/>
    </source>
</evidence>
<evidence type="ECO:0000256" key="11">
    <source>
        <dbReference type="ARBA" id="ARBA00037847"/>
    </source>
</evidence>
<keyword evidence="6 12" id="KW-1133">Transmembrane helix</keyword>
<evidence type="ECO:0000313" key="16">
    <source>
        <dbReference type="Proteomes" id="UP001154265"/>
    </source>
</evidence>
<comment type="similarity">
    <text evidence="1 12 13">Belongs to the ATPase B chain family.</text>
</comment>
<evidence type="ECO:0000256" key="9">
    <source>
        <dbReference type="ARBA" id="ARBA00023310"/>
    </source>
</evidence>
<protein>
    <recommendedName>
        <fullName evidence="12">ATP synthase subunit b'</fullName>
    </recommendedName>
    <alternativeName>
        <fullName evidence="12">ATP synthase F(0) sector subunit b'</fullName>
    </alternativeName>
    <alternativeName>
        <fullName evidence="12">ATPase subunit II</fullName>
    </alternativeName>
    <alternativeName>
        <fullName evidence="12">F-type ATPase subunit b'</fullName>
        <shortName evidence="12">F-ATPase subunit b'</shortName>
    </alternativeName>
</protein>
<evidence type="ECO:0000256" key="3">
    <source>
        <dbReference type="ARBA" id="ARBA00022547"/>
    </source>
</evidence>
<comment type="subcellular location">
    <subcellularLocation>
        <location evidence="12">Cellular thylakoid membrane</location>
        <topology evidence="12">Single-pass membrane protein</topology>
    </subcellularLocation>
    <subcellularLocation>
        <location evidence="11">Endomembrane system</location>
        <topology evidence="11">Single-pass membrane protein</topology>
    </subcellularLocation>
</comment>
<evidence type="ECO:0000256" key="14">
    <source>
        <dbReference type="SAM" id="Coils"/>
    </source>
</evidence>
<proteinExistence type="inferred from homology"/>
<organism evidence="15 16">
    <name type="scientific">Candidatus Synechococcus calcipolaris G9</name>
    <dbReference type="NCBI Taxonomy" id="1497997"/>
    <lineage>
        <taxon>Bacteria</taxon>
        <taxon>Bacillati</taxon>
        <taxon>Cyanobacteriota</taxon>
        <taxon>Cyanophyceae</taxon>
        <taxon>Synechococcales</taxon>
        <taxon>Synechococcaceae</taxon>
        <taxon>Synechococcus</taxon>
    </lineage>
</organism>
<comment type="function">
    <text evidence="12">Component of the F(0) channel, it forms part of the peripheral stalk, linking F(1) to F(0). The b'-subunit is a diverged and duplicated form of b found in plants and photosynthetic bacteria.</text>
</comment>
<dbReference type="NCBIfam" id="NF005607">
    <property type="entry name" value="PRK07353.1"/>
    <property type="match status" value="1"/>
</dbReference>
<dbReference type="CDD" id="cd06503">
    <property type="entry name" value="ATP-synt_Fo_b"/>
    <property type="match status" value="1"/>
</dbReference>
<keyword evidence="12" id="KW-0793">Thylakoid</keyword>
<evidence type="ECO:0000256" key="7">
    <source>
        <dbReference type="ARBA" id="ARBA00023065"/>
    </source>
</evidence>
<dbReference type="EMBL" id="JAKKUT010000002">
    <property type="protein sequence ID" value="MDG2990134.1"/>
    <property type="molecule type" value="Genomic_DNA"/>
</dbReference>
<evidence type="ECO:0000256" key="1">
    <source>
        <dbReference type="ARBA" id="ARBA00005513"/>
    </source>
</evidence>
<comment type="caution">
    <text evidence="15">The sequence shown here is derived from an EMBL/GenBank/DDBJ whole genome shotgun (WGS) entry which is preliminary data.</text>
</comment>
<comment type="function">
    <text evidence="10 12">F(1)F(0) ATP synthase produces ATP from ADP in the presence of a proton or sodium gradient. F-type ATPases consist of two structural domains, F(1) containing the extramembraneous catalytic core and F(0) containing the membrane proton channel, linked together by a central stalk and a peripheral stalk. During catalysis, ATP synthesis in the catalytic domain of F(1) is coupled via a rotary mechanism of the central stalk subunits to proton translocation.</text>
</comment>
<dbReference type="HAMAP" id="MF_01398">
    <property type="entry name" value="ATP_synth_b_bprime"/>
    <property type="match status" value="1"/>
</dbReference>
<evidence type="ECO:0000256" key="13">
    <source>
        <dbReference type="RuleBase" id="RU003848"/>
    </source>
</evidence>
<comment type="subunit">
    <text evidence="12">F-type ATPases have 2 components, F(1) - the catalytic core - and F(0) - the membrane proton channel. F(1) has five subunits: alpha(3), beta(3), gamma(1), delta(1), epsilon(1). F(0) has four main subunits: a(1), b(1), b'(1) and c(10-14). The alpha and beta chains form an alternating ring which encloses part of the gamma chain. F(1) is attached to F(0) by a central stalk formed by the gamma and epsilon chains, while a peripheral stalk is formed by the delta, b and b' chains.</text>
</comment>
<name>A0ABT6EWI1_9SYNE</name>
<evidence type="ECO:0000256" key="8">
    <source>
        <dbReference type="ARBA" id="ARBA00023136"/>
    </source>
</evidence>
<sequence length="138" mass="15529">MFDFDATLPLMAVQFLILTVILNAIFYKPLSNALDNRDDYVRGNLREAKDRLEQAKNLAAQYEQELAVTRRQAQVLLEEARADAQKIATGEIAAAQKIVQAELLNVQAEIDQQKQSVLRDLEVQVGTFSQQLLTKLLA</sequence>
<dbReference type="Pfam" id="PF00430">
    <property type="entry name" value="ATP-synt_B"/>
    <property type="match status" value="1"/>
</dbReference>
<evidence type="ECO:0000256" key="12">
    <source>
        <dbReference type="HAMAP-Rule" id="MF_01399"/>
    </source>
</evidence>
<evidence type="ECO:0000256" key="10">
    <source>
        <dbReference type="ARBA" id="ARBA00025198"/>
    </source>
</evidence>
<dbReference type="InterPro" id="IPR002146">
    <property type="entry name" value="ATP_synth_b/b'su_bac/chlpt"/>
</dbReference>
<feature type="coiled-coil region" evidence="14">
    <location>
        <begin position="45"/>
        <end position="79"/>
    </location>
</feature>
<evidence type="ECO:0000256" key="4">
    <source>
        <dbReference type="ARBA" id="ARBA00022692"/>
    </source>
</evidence>
<keyword evidence="8 12" id="KW-0472">Membrane</keyword>
<gene>
    <name evidence="12" type="primary">atpF2</name>
    <name evidence="12" type="synonym">atpG</name>
    <name evidence="15" type="ORF">L3556_04170</name>
</gene>
<keyword evidence="16" id="KW-1185">Reference proteome</keyword>
<dbReference type="Proteomes" id="UP001154265">
    <property type="component" value="Unassembled WGS sequence"/>
</dbReference>
<dbReference type="InterPro" id="IPR034679">
    <property type="entry name" value="ATP_synth_b"/>
</dbReference>
<keyword evidence="14" id="KW-0175">Coiled coil</keyword>
<dbReference type="HAMAP" id="MF_01399">
    <property type="entry name" value="ATP_synth_bprime"/>
    <property type="match status" value="1"/>
</dbReference>
<keyword evidence="2 12" id="KW-0813">Transport</keyword>
<dbReference type="InterPro" id="IPR050059">
    <property type="entry name" value="ATP_synthase_B_chain"/>
</dbReference>
<evidence type="ECO:0000256" key="6">
    <source>
        <dbReference type="ARBA" id="ARBA00022989"/>
    </source>
</evidence>
<keyword evidence="5 12" id="KW-0375">Hydrogen ion transport</keyword>
<keyword evidence="4 12" id="KW-0812">Transmembrane</keyword>
<keyword evidence="3 12" id="KW-0138">CF(0)</keyword>
<evidence type="ECO:0000256" key="2">
    <source>
        <dbReference type="ARBA" id="ARBA00022448"/>
    </source>
</evidence>
<keyword evidence="7 12" id="KW-0406">Ion transport</keyword>
<reference evidence="15" key="1">
    <citation type="journal article" date="2022" name="Genome Biol. Evol.">
        <title>A New Gene Family Diagnostic for Intracellular Biomineralization of Amorphous Ca Carbonates by Cyanobacteria.</title>
        <authorList>
            <person name="Benzerara K."/>
            <person name="Duprat E."/>
            <person name="Bitard-Feildel T."/>
            <person name="Caumes G."/>
            <person name="Cassier-Chauvat C."/>
            <person name="Chauvat F."/>
            <person name="Dezi M."/>
            <person name="Diop S.I."/>
            <person name="Gaschignard G."/>
            <person name="Gorgen S."/>
            <person name="Gugger M."/>
            <person name="Lopez-Garcia P."/>
            <person name="Millet M."/>
            <person name="Skouri-Panet F."/>
            <person name="Moreira D."/>
            <person name="Callebaut I."/>
        </authorList>
    </citation>
    <scope>NUCLEOTIDE SEQUENCE</scope>
    <source>
        <strain evidence="15">G9</strain>
    </source>
</reference>
<keyword evidence="9 12" id="KW-0066">ATP synthesis</keyword>
<reference evidence="15" key="2">
    <citation type="submission" date="2022-01" db="EMBL/GenBank/DDBJ databases">
        <authorList>
            <person name="Zivanovic Y."/>
            <person name="Moreira D."/>
            <person name="Lopez-Garcia P."/>
        </authorList>
    </citation>
    <scope>NUCLEOTIDE SEQUENCE</scope>
    <source>
        <strain evidence="15">G9</strain>
    </source>
</reference>
<dbReference type="PANTHER" id="PTHR33445:SF2">
    <property type="entry name" value="ATP SYNTHASE SUBUNIT B', CHLOROPLASTIC"/>
    <property type="match status" value="1"/>
</dbReference>